<dbReference type="AlphaFoldDB" id="A0A0L0FE67"/>
<feature type="transmembrane region" description="Helical" evidence="1">
    <location>
        <begin position="395"/>
        <end position="420"/>
    </location>
</feature>
<feature type="transmembrane region" description="Helical" evidence="1">
    <location>
        <begin position="99"/>
        <end position="117"/>
    </location>
</feature>
<gene>
    <name evidence="2" type="ORF">SARC_12411</name>
</gene>
<feature type="transmembrane region" description="Helical" evidence="1">
    <location>
        <begin position="200"/>
        <end position="220"/>
    </location>
</feature>
<keyword evidence="1" id="KW-0472">Membrane</keyword>
<dbReference type="PANTHER" id="PTHR38337">
    <property type="entry name" value="AGAP010540-PA"/>
    <property type="match status" value="1"/>
</dbReference>
<proteinExistence type="predicted"/>
<dbReference type="EMBL" id="KQ243881">
    <property type="protein sequence ID" value="KNC75057.1"/>
    <property type="molecule type" value="Genomic_DNA"/>
</dbReference>
<accession>A0A0L0FE67</accession>
<dbReference type="Proteomes" id="UP000054560">
    <property type="component" value="Unassembled WGS sequence"/>
</dbReference>
<dbReference type="OrthoDB" id="6020333at2759"/>
<protein>
    <recommendedName>
        <fullName evidence="4">Gustatory receptor</fullName>
    </recommendedName>
</protein>
<name>A0A0L0FE67_9EUKA</name>
<reference evidence="2 3" key="1">
    <citation type="submission" date="2011-02" db="EMBL/GenBank/DDBJ databases">
        <title>The Genome Sequence of Sphaeroforma arctica JP610.</title>
        <authorList>
            <consortium name="The Broad Institute Genome Sequencing Platform"/>
            <person name="Russ C."/>
            <person name="Cuomo C."/>
            <person name="Young S.K."/>
            <person name="Zeng Q."/>
            <person name="Gargeya S."/>
            <person name="Alvarado L."/>
            <person name="Berlin A."/>
            <person name="Chapman S.B."/>
            <person name="Chen Z."/>
            <person name="Freedman E."/>
            <person name="Gellesch M."/>
            <person name="Goldberg J."/>
            <person name="Griggs A."/>
            <person name="Gujja S."/>
            <person name="Heilman E."/>
            <person name="Heiman D."/>
            <person name="Howarth C."/>
            <person name="Mehta T."/>
            <person name="Neiman D."/>
            <person name="Pearson M."/>
            <person name="Roberts A."/>
            <person name="Saif S."/>
            <person name="Shea T."/>
            <person name="Shenoy N."/>
            <person name="Sisk P."/>
            <person name="Stolte C."/>
            <person name="Sykes S."/>
            <person name="White J."/>
            <person name="Yandava C."/>
            <person name="Burger G."/>
            <person name="Gray M.W."/>
            <person name="Holland P.W.H."/>
            <person name="King N."/>
            <person name="Lang F.B.F."/>
            <person name="Roger A.J."/>
            <person name="Ruiz-Trillo I."/>
            <person name="Haas B."/>
            <person name="Nusbaum C."/>
            <person name="Birren B."/>
        </authorList>
    </citation>
    <scope>NUCLEOTIDE SEQUENCE [LARGE SCALE GENOMIC DNA]</scope>
    <source>
        <strain evidence="2 3">JP610</strain>
    </source>
</reference>
<organism evidence="2 3">
    <name type="scientific">Sphaeroforma arctica JP610</name>
    <dbReference type="NCBI Taxonomy" id="667725"/>
    <lineage>
        <taxon>Eukaryota</taxon>
        <taxon>Ichthyosporea</taxon>
        <taxon>Ichthyophonida</taxon>
        <taxon>Sphaeroforma</taxon>
    </lineage>
</organism>
<dbReference type="GeneID" id="25912915"/>
<feature type="transmembrane region" description="Helical" evidence="1">
    <location>
        <begin position="137"/>
        <end position="154"/>
    </location>
</feature>
<keyword evidence="1" id="KW-0812">Transmembrane</keyword>
<dbReference type="PANTHER" id="PTHR38337:SF1">
    <property type="entry name" value="GUSTATORY RECEPTOR"/>
    <property type="match status" value="1"/>
</dbReference>
<evidence type="ECO:0000313" key="3">
    <source>
        <dbReference type="Proteomes" id="UP000054560"/>
    </source>
</evidence>
<keyword evidence="3" id="KW-1185">Reference proteome</keyword>
<evidence type="ECO:0000256" key="1">
    <source>
        <dbReference type="SAM" id="Phobius"/>
    </source>
</evidence>
<evidence type="ECO:0008006" key="4">
    <source>
        <dbReference type="Google" id="ProtNLM"/>
    </source>
</evidence>
<sequence length="435" mass="48655">MTLSNSQTISKQLSHYETQFQVSDRPCTRVLYHNIAARALLRSQERDTVEIAEQNVEEAGALTMALVECAELVVSPVAFSMSLLGWQPFAFVPQSLQNFLSGVYILLIVSLFCYNYTYNFMGCIYNTKCTGLVSKYIFPPALHLASYVLGVYYFRSKNGIDTSRGLIEAVFLQSTRSRDNTTEYGDLSQMHLARVLRQNLWFGLLWMCLRCGASSLTFLYSHEVRLIPHGDPSLNDAFSLAKIFASLACDAVYGLTVTVYAIHCKLIGFYVDGWRHRIGLRKFSLAAMKKGIRTQNTSVYHIPAPQEAIQIQRVVDTLNAVHEDAPIAMRTSIVAELGTWVAILVYTLYEASTVTGKCCSMAMQGIVVRNEGYMNAPMEELDSFLMFLNNLIMKATVFGVGVRSSNLGLLLLLSSFVILIGNRTDMIELIGETFK</sequence>
<dbReference type="RefSeq" id="XP_014148959.1">
    <property type="nucleotide sequence ID" value="XM_014293484.1"/>
</dbReference>
<evidence type="ECO:0000313" key="2">
    <source>
        <dbReference type="EMBL" id="KNC75057.1"/>
    </source>
</evidence>
<keyword evidence="1" id="KW-1133">Transmembrane helix</keyword>
<feature type="transmembrane region" description="Helical" evidence="1">
    <location>
        <begin position="240"/>
        <end position="262"/>
    </location>
</feature>